<dbReference type="PROSITE" id="PS00094">
    <property type="entry name" value="C5_MTASE_1"/>
    <property type="match status" value="1"/>
</dbReference>
<dbReference type="Proteomes" id="UP000196386">
    <property type="component" value="Unassembled WGS sequence"/>
</dbReference>
<comment type="similarity">
    <text evidence="6">Belongs to the class I-like SAM-binding methyltransferase superfamily. C5-methyltransferase family.</text>
</comment>
<dbReference type="InterPro" id="IPR001525">
    <property type="entry name" value="C5_MeTfrase"/>
</dbReference>
<evidence type="ECO:0000256" key="3">
    <source>
        <dbReference type="ARBA" id="ARBA00022679"/>
    </source>
</evidence>
<dbReference type="PRINTS" id="PR00105">
    <property type="entry name" value="C5METTRFRASE"/>
</dbReference>
<organism evidence="8 9">
    <name type="scientific">Anaerotruncus colihominis</name>
    <dbReference type="NCBI Taxonomy" id="169435"/>
    <lineage>
        <taxon>Bacteria</taxon>
        <taxon>Bacillati</taxon>
        <taxon>Bacillota</taxon>
        <taxon>Clostridia</taxon>
        <taxon>Eubacteriales</taxon>
        <taxon>Oscillospiraceae</taxon>
        <taxon>Anaerotruncus</taxon>
    </lineage>
</organism>
<dbReference type="GO" id="GO:0009307">
    <property type="term" value="P:DNA restriction-modification system"/>
    <property type="evidence" value="ECO:0007669"/>
    <property type="project" value="UniProtKB-KW"/>
</dbReference>
<comment type="caution">
    <text evidence="8">The sequence shown here is derived from an EMBL/GenBank/DDBJ whole genome shotgun (WGS) entry which is preliminary data.</text>
</comment>
<feature type="active site" evidence="6">
    <location>
        <position position="75"/>
    </location>
</feature>
<dbReference type="Gene3D" id="3.90.120.10">
    <property type="entry name" value="DNA Methylase, subunit A, domain 2"/>
    <property type="match status" value="1"/>
</dbReference>
<proteinExistence type="inferred from homology"/>
<dbReference type="Gene3D" id="3.40.50.150">
    <property type="entry name" value="Vaccinia Virus protein VP39"/>
    <property type="match status" value="1"/>
</dbReference>
<dbReference type="InterPro" id="IPR018117">
    <property type="entry name" value="C5_DNA_meth_AS"/>
</dbReference>
<gene>
    <name evidence="8" type="ORF">B5F11_19685</name>
</gene>
<sequence>MNREITMGSLFDGSGGFPLASAIHGILPVWASEVEKFPIEVTKKRFPHMEHLGDITRIDGAKIRPVDIITFGSPCQDLSVAGKRAGLKGSRSGLFMEAVRIIKEMREATDGLYPAFAIWENVPGAFSSNRGEDFRVVLEQLVKIVEPDAVVPTPEKSRWRKADALLGDGWSIAWRVLDAQFWGVPQRRRRIYLVADFRDDCAAKILFEPARVFWHPTAGGQTRQRTPPDSQDGSRVPSRDQDAGVTEATICMSTGQANAEILTDISAYLNCNHEAPIITTAGFNGWRSVSGSIEFGQECAPCLNTKMPPDIVAAFMGGQGSKAGGIAYSEQVAPTLKAASSGTNMAPCLVAPAWPDRANALLARHDGSPCIDRGPTVVCVPDPTSFCYDCRGNGTENIVSALTGDHQNRVTDYTTIVCVAGCDFRNMKENGDLCGTLQAKPTGGQSLNCIHPVRIGHRVRRLIPTECARLQGFPDWWCADVPHSDTKEYKMWGNGIALPCAAFVIGQVKKHIDEVNYESS</sequence>
<dbReference type="GO" id="GO:0003886">
    <property type="term" value="F:DNA (cytosine-5-)-methyltransferase activity"/>
    <property type="evidence" value="ECO:0007669"/>
    <property type="project" value="UniProtKB-EC"/>
</dbReference>
<evidence type="ECO:0000256" key="4">
    <source>
        <dbReference type="ARBA" id="ARBA00022691"/>
    </source>
</evidence>
<dbReference type="AlphaFoldDB" id="A0A1Y4M9V0"/>
<dbReference type="GO" id="GO:0032259">
    <property type="term" value="P:methylation"/>
    <property type="evidence" value="ECO:0007669"/>
    <property type="project" value="UniProtKB-KW"/>
</dbReference>
<evidence type="ECO:0000313" key="9">
    <source>
        <dbReference type="Proteomes" id="UP000196386"/>
    </source>
</evidence>
<evidence type="ECO:0000256" key="6">
    <source>
        <dbReference type="PROSITE-ProRule" id="PRU01016"/>
    </source>
</evidence>
<dbReference type="InterPro" id="IPR050750">
    <property type="entry name" value="C5-MTase"/>
</dbReference>
<protein>
    <recommendedName>
        <fullName evidence="1">DNA (cytosine-5-)-methyltransferase</fullName>
        <ecNumber evidence="1">2.1.1.37</ecNumber>
    </recommendedName>
</protein>
<feature type="region of interest" description="Disordered" evidence="7">
    <location>
        <begin position="217"/>
        <end position="243"/>
    </location>
</feature>
<accession>A0A1Y4M9V0</accession>
<reference evidence="9" key="1">
    <citation type="submission" date="2017-04" db="EMBL/GenBank/DDBJ databases">
        <title>Function of individual gut microbiota members based on whole genome sequencing of pure cultures obtained from chicken caecum.</title>
        <authorList>
            <person name="Medvecky M."/>
            <person name="Cejkova D."/>
            <person name="Polansky O."/>
            <person name="Karasova D."/>
            <person name="Kubasova T."/>
            <person name="Cizek A."/>
            <person name="Rychlik I."/>
        </authorList>
    </citation>
    <scope>NUCLEOTIDE SEQUENCE [LARGE SCALE GENOMIC DNA]</scope>
    <source>
        <strain evidence="9">An175</strain>
    </source>
</reference>
<dbReference type="EMBL" id="NFKP01000044">
    <property type="protein sequence ID" value="OUP65584.1"/>
    <property type="molecule type" value="Genomic_DNA"/>
</dbReference>
<evidence type="ECO:0000313" key="8">
    <source>
        <dbReference type="EMBL" id="OUP65584.1"/>
    </source>
</evidence>
<evidence type="ECO:0000256" key="7">
    <source>
        <dbReference type="SAM" id="MobiDB-lite"/>
    </source>
</evidence>
<evidence type="ECO:0000256" key="1">
    <source>
        <dbReference type="ARBA" id="ARBA00011975"/>
    </source>
</evidence>
<dbReference type="PANTHER" id="PTHR46098:SF1">
    <property type="entry name" value="TRNA (CYTOSINE(38)-C(5))-METHYLTRANSFERASE"/>
    <property type="match status" value="1"/>
</dbReference>
<keyword evidence="5" id="KW-0680">Restriction system</keyword>
<dbReference type="SUPFAM" id="SSF53335">
    <property type="entry name" value="S-adenosyl-L-methionine-dependent methyltransferases"/>
    <property type="match status" value="1"/>
</dbReference>
<evidence type="ECO:0000256" key="5">
    <source>
        <dbReference type="ARBA" id="ARBA00022747"/>
    </source>
</evidence>
<dbReference type="PROSITE" id="PS51679">
    <property type="entry name" value="SAM_MT_C5"/>
    <property type="match status" value="1"/>
</dbReference>
<dbReference type="RefSeq" id="WP_087303542.1">
    <property type="nucleotide sequence ID" value="NZ_NFKP01000044.1"/>
</dbReference>
<keyword evidence="3 6" id="KW-0808">Transferase</keyword>
<dbReference type="InterPro" id="IPR029063">
    <property type="entry name" value="SAM-dependent_MTases_sf"/>
</dbReference>
<dbReference type="EC" id="2.1.1.37" evidence="1"/>
<dbReference type="Pfam" id="PF00145">
    <property type="entry name" value="DNA_methylase"/>
    <property type="match status" value="3"/>
</dbReference>
<keyword evidence="2 6" id="KW-0489">Methyltransferase</keyword>
<feature type="compositionally biased region" description="Polar residues" evidence="7">
    <location>
        <begin position="219"/>
        <end position="233"/>
    </location>
</feature>
<dbReference type="PANTHER" id="PTHR46098">
    <property type="entry name" value="TRNA (CYTOSINE(38)-C(5))-METHYLTRANSFERASE"/>
    <property type="match status" value="1"/>
</dbReference>
<evidence type="ECO:0000256" key="2">
    <source>
        <dbReference type="ARBA" id="ARBA00022603"/>
    </source>
</evidence>
<keyword evidence="4 6" id="KW-0949">S-adenosyl-L-methionine</keyword>
<name>A0A1Y4M9V0_9FIRM</name>